<proteinExistence type="predicted"/>
<reference evidence="7 8" key="1">
    <citation type="submission" date="2018-09" db="EMBL/GenBank/DDBJ databases">
        <title>Genome sequencing of strain 2DFW10M-5.</title>
        <authorList>
            <person name="Heo J."/>
            <person name="Kim S.-J."/>
            <person name="Kwon S.-W."/>
        </authorList>
    </citation>
    <scope>NUCLEOTIDE SEQUENCE [LARGE SCALE GENOMIC DNA]</scope>
    <source>
        <strain evidence="7 8">2DFW10M-5</strain>
    </source>
</reference>
<organism evidence="7 8">
    <name type="scientific">Gryllotalpicola protaetiae</name>
    <dbReference type="NCBI Taxonomy" id="2419771"/>
    <lineage>
        <taxon>Bacteria</taxon>
        <taxon>Bacillati</taxon>
        <taxon>Actinomycetota</taxon>
        <taxon>Actinomycetes</taxon>
        <taxon>Micrococcales</taxon>
        <taxon>Microbacteriaceae</taxon>
        <taxon>Gryllotalpicola</taxon>
    </lineage>
</organism>
<evidence type="ECO:0000259" key="6">
    <source>
        <dbReference type="Pfam" id="PF18085"/>
    </source>
</evidence>
<dbReference type="GO" id="GO:0005524">
    <property type="term" value="F:ATP binding"/>
    <property type="evidence" value="ECO:0007669"/>
    <property type="project" value="UniProtKB-KW"/>
</dbReference>
<keyword evidence="8" id="KW-1185">Reference proteome</keyword>
<sequence length="196" mass="20544">MAIIHDATLTPTKTELLTGWLPRQPWFPAGAEAVEPRRIGAFRFDDPEGEVGVETLIVRVPGAAPLQVPLTYRGAPLAGADEWLIGTLEHSVLGTRWVYDGLGDPVYLSELARAALQGGAEVEQHRDGPDGPVPIPSTAHVHGSGEAGAPVRELADLAIEVVRVLDGGADAASAPHLTGTWPGQSEPVLLAVVRAA</sequence>
<evidence type="ECO:0000256" key="3">
    <source>
        <dbReference type="ARBA" id="ARBA00022777"/>
    </source>
</evidence>
<gene>
    <name evidence="7" type="ORF">D7I44_03890</name>
</gene>
<dbReference type="Proteomes" id="UP000275069">
    <property type="component" value="Chromosome"/>
</dbReference>
<name>A0A387BP70_9MICO</name>
<dbReference type="Pfam" id="PF18085">
    <property type="entry name" value="Mak_N_cap"/>
    <property type="match status" value="1"/>
</dbReference>
<dbReference type="NCBIfam" id="NF047744">
    <property type="entry name" value="CG0192_rel"/>
    <property type="match status" value="1"/>
</dbReference>
<keyword evidence="2" id="KW-0547">Nucleotide-binding</keyword>
<feature type="domain" description="Maltokinase N-terminal cap" evidence="6">
    <location>
        <begin position="20"/>
        <end position="104"/>
    </location>
</feature>
<dbReference type="GO" id="GO:0016301">
    <property type="term" value="F:kinase activity"/>
    <property type="evidence" value="ECO:0007669"/>
    <property type="project" value="UniProtKB-KW"/>
</dbReference>
<feature type="region of interest" description="Disordered" evidence="5">
    <location>
        <begin position="122"/>
        <end position="147"/>
    </location>
</feature>
<evidence type="ECO:0000256" key="5">
    <source>
        <dbReference type="SAM" id="MobiDB-lite"/>
    </source>
</evidence>
<protein>
    <recommendedName>
        <fullName evidence="6">Maltokinase N-terminal cap domain-containing protein</fullName>
    </recommendedName>
</protein>
<keyword evidence="1" id="KW-0808">Transferase</keyword>
<dbReference type="RefSeq" id="WP_120788280.1">
    <property type="nucleotide sequence ID" value="NZ_CP032624.1"/>
</dbReference>
<evidence type="ECO:0000256" key="2">
    <source>
        <dbReference type="ARBA" id="ARBA00022741"/>
    </source>
</evidence>
<dbReference type="OrthoDB" id="3787729at2"/>
<keyword evidence="4" id="KW-0067">ATP-binding</keyword>
<dbReference type="AlphaFoldDB" id="A0A387BP70"/>
<keyword evidence="3" id="KW-0418">Kinase</keyword>
<evidence type="ECO:0000256" key="1">
    <source>
        <dbReference type="ARBA" id="ARBA00022679"/>
    </source>
</evidence>
<evidence type="ECO:0000256" key="4">
    <source>
        <dbReference type="ARBA" id="ARBA00022840"/>
    </source>
</evidence>
<evidence type="ECO:0000313" key="8">
    <source>
        <dbReference type="Proteomes" id="UP000275069"/>
    </source>
</evidence>
<dbReference type="KEGG" id="gry:D7I44_03890"/>
<accession>A0A387BP70</accession>
<evidence type="ECO:0000313" key="7">
    <source>
        <dbReference type="EMBL" id="AYG02746.1"/>
    </source>
</evidence>
<dbReference type="EMBL" id="CP032624">
    <property type="protein sequence ID" value="AYG02746.1"/>
    <property type="molecule type" value="Genomic_DNA"/>
</dbReference>
<dbReference type="InterPro" id="IPR040999">
    <property type="entry name" value="Mak_N_cap"/>
</dbReference>